<evidence type="ECO:0000256" key="9">
    <source>
        <dbReference type="ARBA" id="ARBA00022786"/>
    </source>
</evidence>
<dbReference type="STRING" id="283909.R7ULE4"/>
<dbReference type="EnsemblMetazoa" id="CapteT178164">
    <property type="protein sequence ID" value="CapteP178164"/>
    <property type="gene ID" value="CapteG178164"/>
</dbReference>
<feature type="domain" description="OTU" evidence="16">
    <location>
        <begin position="410"/>
        <end position="568"/>
    </location>
</feature>
<dbReference type="CDD" id="cd22767">
    <property type="entry name" value="OTU_ZRANB1"/>
    <property type="match status" value="1"/>
</dbReference>
<feature type="domain" description="RanBP2-type" evidence="15">
    <location>
        <begin position="6"/>
        <end position="35"/>
    </location>
</feature>
<proteinExistence type="inferred from homology"/>
<reference evidence="19" key="1">
    <citation type="submission" date="2012-12" db="EMBL/GenBank/DDBJ databases">
        <authorList>
            <person name="Hellsten U."/>
            <person name="Grimwood J."/>
            <person name="Chapman J.A."/>
            <person name="Shapiro H."/>
            <person name="Aerts A."/>
            <person name="Otillar R.P."/>
            <person name="Terry A.Y."/>
            <person name="Boore J.L."/>
            <person name="Simakov O."/>
            <person name="Marletaz F."/>
            <person name="Cho S.-J."/>
            <person name="Edsinger-Gonzales E."/>
            <person name="Havlak P."/>
            <person name="Kuo D.-H."/>
            <person name="Larsson T."/>
            <person name="Lv J."/>
            <person name="Arendt D."/>
            <person name="Savage R."/>
            <person name="Osoegawa K."/>
            <person name="de Jong P."/>
            <person name="Lindberg D.R."/>
            <person name="Seaver E.C."/>
            <person name="Weisblat D.A."/>
            <person name="Putnam N.H."/>
            <person name="Grigoriev I.V."/>
            <person name="Rokhsar D.S."/>
        </authorList>
    </citation>
    <scope>NUCLEOTIDE SEQUENCE</scope>
    <source>
        <strain evidence="19">I ESC-2004</strain>
    </source>
</reference>
<protein>
    <recommendedName>
        <fullName evidence="3">ubiquitinyl hydrolase 1</fullName>
        <ecNumber evidence="3">3.4.19.12</ecNumber>
    </recommendedName>
</protein>
<keyword evidence="8 13" id="KW-0863">Zinc-finger</keyword>
<dbReference type="GO" id="GO:0016477">
    <property type="term" value="P:cell migration"/>
    <property type="evidence" value="ECO:0007669"/>
    <property type="project" value="TreeGrafter"/>
</dbReference>
<dbReference type="GO" id="GO:0008270">
    <property type="term" value="F:zinc ion binding"/>
    <property type="evidence" value="ECO:0007669"/>
    <property type="project" value="UniProtKB-KW"/>
</dbReference>
<dbReference type="GO" id="GO:1990168">
    <property type="term" value="P:protein K33-linked deubiquitination"/>
    <property type="evidence" value="ECO:0007669"/>
    <property type="project" value="TreeGrafter"/>
</dbReference>
<dbReference type="InterPro" id="IPR049768">
    <property type="entry name" value="ZRANB1_OTU"/>
</dbReference>
<dbReference type="SUPFAM" id="SSF90209">
    <property type="entry name" value="Ran binding protein zinc finger-like"/>
    <property type="match status" value="3"/>
</dbReference>
<evidence type="ECO:0000313" key="18">
    <source>
        <dbReference type="EnsemblMetazoa" id="CapteP178164"/>
    </source>
</evidence>
<dbReference type="GO" id="GO:0070530">
    <property type="term" value="F:K63-linked polyubiquitin modification-dependent protein binding"/>
    <property type="evidence" value="ECO:0007669"/>
    <property type="project" value="TreeGrafter"/>
</dbReference>
<dbReference type="HOGENOM" id="CLU_013907_0_0_1"/>
<dbReference type="EMBL" id="KB302616">
    <property type="protein sequence ID" value="ELU04077.1"/>
    <property type="molecule type" value="Genomic_DNA"/>
</dbReference>
<evidence type="ECO:0000256" key="10">
    <source>
        <dbReference type="ARBA" id="ARBA00022801"/>
    </source>
</evidence>
<evidence type="ECO:0000256" key="4">
    <source>
        <dbReference type="ARBA" id="ARBA00022670"/>
    </source>
</evidence>
<dbReference type="Gene3D" id="1.25.40.560">
    <property type="match status" value="1"/>
</dbReference>
<feature type="region of interest" description="Disordered" evidence="14">
    <location>
        <begin position="112"/>
        <end position="133"/>
    </location>
</feature>
<dbReference type="InterPro" id="IPR051346">
    <property type="entry name" value="OTU_Deubiquitinase"/>
</dbReference>
<keyword evidence="5" id="KW-0879">Wnt signaling pathway</keyword>
<dbReference type="GO" id="GO:0071947">
    <property type="term" value="P:protein deubiquitination involved in ubiquitin-dependent protein catabolic process"/>
    <property type="evidence" value="ECO:0007669"/>
    <property type="project" value="TreeGrafter"/>
</dbReference>
<comment type="similarity">
    <text evidence="2">Belongs to the peptidase C64 family.</text>
</comment>
<keyword evidence="19" id="KW-1185">Reference proteome</keyword>
<dbReference type="Gene3D" id="2.30.30.380">
    <property type="entry name" value="Zn-finger domain of Sec23/24"/>
    <property type="match status" value="2"/>
</dbReference>
<evidence type="ECO:0000256" key="13">
    <source>
        <dbReference type="PROSITE-ProRule" id="PRU00322"/>
    </source>
</evidence>
<dbReference type="GO" id="GO:0035523">
    <property type="term" value="P:protein K29-linked deubiquitination"/>
    <property type="evidence" value="ECO:0007669"/>
    <property type="project" value="TreeGrafter"/>
</dbReference>
<feature type="region of interest" description="Disordered" evidence="14">
    <location>
        <begin position="667"/>
        <end position="694"/>
    </location>
</feature>
<dbReference type="PROSITE" id="PS01358">
    <property type="entry name" value="ZF_RANBP2_1"/>
    <property type="match status" value="3"/>
</dbReference>
<dbReference type="Pfam" id="PF02338">
    <property type="entry name" value="OTU"/>
    <property type="match status" value="1"/>
</dbReference>
<dbReference type="FunCoup" id="R7ULE4">
    <property type="interactions" value="1567"/>
</dbReference>
<evidence type="ECO:0000313" key="19">
    <source>
        <dbReference type="Proteomes" id="UP000014760"/>
    </source>
</evidence>
<dbReference type="EMBL" id="AMQN01008259">
    <property type="status" value="NOT_ANNOTATED_CDS"/>
    <property type="molecule type" value="Genomic_DNA"/>
</dbReference>
<evidence type="ECO:0000256" key="6">
    <source>
        <dbReference type="ARBA" id="ARBA00022723"/>
    </source>
</evidence>
<evidence type="ECO:0000256" key="7">
    <source>
        <dbReference type="ARBA" id="ARBA00022737"/>
    </source>
</evidence>
<accession>R7ULE4</accession>
<dbReference type="PANTHER" id="PTHR13367">
    <property type="entry name" value="UBIQUITIN THIOESTERASE"/>
    <property type="match status" value="1"/>
</dbReference>
<feature type="compositionally biased region" description="Low complexity" evidence="14">
    <location>
        <begin position="193"/>
        <end position="207"/>
    </location>
</feature>
<evidence type="ECO:0000259" key="16">
    <source>
        <dbReference type="PROSITE" id="PS50802"/>
    </source>
</evidence>
<dbReference type="OrthoDB" id="6275030at2759"/>
<dbReference type="OMA" id="MCDTKDD"/>
<dbReference type="PROSITE" id="PS50199">
    <property type="entry name" value="ZF_RANBP2_2"/>
    <property type="match status" value="3"/>
</dbReference>
<dbReference type="InterPro" id="IPR003323">
    <property type="entry name" value="OTU_dom"/>
</dbReference>
<dbReference type="GO" id="GO:0007010">
    <property type="term" value="P:cytoskeleton organization"/>
    <property type="evidence" value="ECO:0007669"/>
    <property type="project" value="TreeGrafter"/>
</dbReference>
<keyword evidence="11" id="KW-0788">Thiol protease</keyword>
<dbReference type="PANTHER" id="PTHR13367:SF28">
    <property type="entry name" value="UBIQUITIN THIOESTERASE ZRANB1"/>
    <property type="match status" value="1"/>
</dbReference>
<feature type="region of interest" description="Disordered" evidence="14">
    <location>
        <begin position="177"/>
        <end position="221"/>
    </location>
</feature>
<dbReference type="AlphaFoldDB" id="R7ULE4"/>
<feature type="domain" description="RanBP2-type" evidence="15">
    <location>
        <begin position="142"/>
        <end position="172"/>
    </location>
</feature>
<dbReference type="InterPro" id="IPR001876">
    <property type="entry name" value="Znf_RanBP2"/>
</dbReference>
<dbReference type="InterPro" id="IPR041294">
    <property type="entry name" value="AnkUBD"/>
</dbReference>
<organism evidence="17">
    <name type="scientific">Capitella teleta</name>
    <name type="common">Polychaete worm</name>
    <dbReference type="NCBI Taxonomy" id="283909"/>
    <lineage>
        <taxon>Eukaryota</taxon>
        <taxon>Metazoa</taxon>
        <taxon>Spiralia</taxon>
        <taxon>Lophotrochozoa</taxon>
        <taxon>Annelida</taxon>
        <taxon>Polychaeta</taxon>
        <taxon>Sedentaria</taxon>
        <taxon>Scolecida</taxon>
        <taxon>Capitellidae</taxon>
        <taxon>Capitella</taxon>
    </lineage>
</organism>
<dbReference type="PROSITE" id="PS50802">
    <property type="entry name" value="OTU"/>
    <property type="match status" value="1"/>
</dbReference>
<evidence type="ECO:0000256" key="8">
    <source>
        <dbReference type="ARBA" id="ARBA00022771"/>
    </source>
</evidence>
<dbReference type="Pfam" id="PF18418">
    <property type="entry name" value="AnkUBD"/>
    <property type="match status" value="1"/>
</dbReference>
<dbReference type="GO" id="GO:0016055">
    <property type="term" value="P:Wnt signaling pathway"/>
    <property type="evidence" value="ECO:0007669"/>
    <property type="project" value="UniProtKB-KW"/>
</dbReference>
<evidence type="ECO:0000256" key="12">
    <source>
        <dbReference type="ARBA" id="ARBA00022833"/>
    </source>
</evidence>
<dbReference type="InterPro" id="IPR036443">
    <property type="entry name" value="Znf_RanBP2_sf"/>
</dbReference>
<dbReference type="GO" id="GO:0030177">
    <property type="term" value="P:positive regulation of Wnt signaling pathway"/>
    <property type="evidence" value="ECO:0007669"/>
    <property type="project" value="TreeGrafter"/>
</dbReference>
<comment type="catalytic activity">
    <reaction evidence="1">
        <text>Thiol-dependent hydrolysis of ester, thioester, amide, peptide and isopeptide bonds formed by the C-terminal Gly of ubiquitin (a 76-residue protein attached to proteins as an intracellular targeting signal).</text>
        <dbReference type="EC" id="3.4.19.12"/>
    </reaction>
</comment>
<evidence type="ECO:0000259" key="15">
    <source>
        <dbReference type="PROSITE" id="PS50199"/>
    </source>
</evidence>
<evidence type="ECO:0000313" key="17">
    <source>
        <dbReference type="EMBL" id="ELU04077.1"/>
    </source>
</evidence>
<keyword evidence="7" id="KW-0677">Repeat</keyword>
<evidence type="ECO:0000256" key="1">
    <source>
        <dbReference type="ARBA" id="ARBA00000707"/>
    </source>
</evidence>
<dbReference type="GO" id="GO:0005634">
    <property type="term" value="C:nucleus"/>
    <property type="evidence" value="ECO:0007669"/>
    <property type="project" value="TreeGrafter"/>
</dbReference>
<evidence type="ECO:0000256" key="3">
    <source>
        <dbReference type="ARBA" id="ARBA00012759"/>
    </source>
</evidence>
<dbReference type="EC" id="3.4.19.12" evidence="3"/>
<dbReference type="SMART" id="SM00547">
    <property type="entry name" value="ZnF_RBZ"/>
    <property type="match status" value="3"/>
</dbReference>
<dbReference type="GO" id="GO:0004843">
    <property type="term" value="F:cysteine-type deubiquitinase activity"/>
    <property type="evidence" value="ECO:0007669"/>
    <property type="project" value="UniProtKB-EC"/>
</dbReference>
<reference evidence="17 19" key="2">
    <citation type="journal article" date="2013" name="Nature">
        <title>Insights into bilaterian evolution from three spiralian genomes.</title>
        <authorList>
            <person name="Simakov O."/>
            <person name="Marletaz F."/>
            <person name="Cho S.J."/>
            <person name="Edsinger-Gonzales E."/>
            <person name="Havlak P."/>
            <person name="Hellsten U."/>
            <person name="Kuo D.H."/>
            <person name="Larsson T."/>
            <person name="Lv J."/>
            <person name="Arendt D."/>
            <person name="Savage R."/>
            <person name="Osoegawa K."/>
            <person name="de Jong P."/>
            <person name="Grimwood J."/>
            <person name="Chapman J.A."/>
            <person name="Shapiro H."/>
            <person name="Aerts A."/>
            <person name="Otillar R.P."/>
            <person name="Terry A.Y."/>
            <person name="Boore J.L."/>
            <person name="Grigoriev I.V."/>
            <person name="Lindberg D.R."/>
            <person name="Seaver E.C."/>
            <person name="Weisblat D.A."/>
            <person name="Putnam N.H."/>
            <person name="Rokhsar D.S."/>
        </authorList>
    </citation>
    <scope>NUCLEOTIDE SEQUENCE</scope>
    <source>
        <strain evidence="17 19">I ESC-2004</strain>
    </source>
</reference>
<feature type="domain" description="RanBP2-type" evidence="15">
    <location>
        <begin position="50"/>
        <end position="82"/>
    </location>
</feature>
<evidence type="ECO:0000256" key="5">
    <source>
        <dbReference type="ARBA" id="ARBA00022687"/>
    </source>
</evidence>
<sequence length="694" mass="77438">MSQPADSRKWGCEYCTFENWPQARRCTMCHASRPPRIIQDEAPLGSSSPSDGTGSKWPCQVCTFLNWPKASRCTQCLSMRPKAIPLISPPTATQPLSINVHIEQPSLCSAARKLSPRTSPGSPESSKALNNDKNRVMAAATRNKAKWTCKLCTYDNWPKSFKCIICGVPRGKTQHEASAIMSTSGSGSDTELRQLSPSSSESGSKLLGATASPSPIPLDSNVRHKDKKLRQIRKRLREVDWLWLNACQGVVDGDINAMEAYLASGGDPSRSLTAEECTVLNRASAFQAGYSLIHLAVRFQREDMLAALLTSSDVSKAKKRVPSHAAPDVAAELLRDVASFIRKRKGDFPCYFLTENATFALPAEINDLPNPLKKQLFDELLDQDVQKELEDEEPIINWSLELTDRLGSRLYALWNRTAGDCLLDSVLQASWGIMDRDNTLRRCLADSLCEGTCLFFPRWKECESIEALSLHFSLEDNQWHKDWAILLSLASQPGSSLEQIHVFALAHILRRPIVIYGIKYVKSFRGENIGLAKFQGVYLPLLWEQSFCWKTPLALGYTRGHFCALVPMETDAYDRQGAGAKVQHPNECQTAYLPLTDCHGKLLPIHFLPSSESGREEVLLREWLDCEVTEGGLLVARQCLSKPSIPVRQMLDDWLERFRRLAHVMQAATPAVSSPSPHRSPTHELSSDDETDDE</sequence>
<keyword evidence="10" id="KW-0378">Hydrolase</keyword>
<name>R7ULE4_CAPTE</name>
<dbReference type="GO" id="GO:0005737">
    <property type="term" value="C:cytoplasm"/>
    <property type="evidence" value="ECO:0007669"/>
    <property type="project" value="TreeGrafter"/>
</dbReference>
<keyword evidence="12" id="KW-0862">Zinc</keyword>
<keyword evidence="9" id="KW-0833">Ubl conjugation pathway</keyword>
<keyword evidence="4" id="KW-0645">Protease</keyword>
<dbReference type="Gene3D" id="4.10.1060.10">
    <property type="entry name" value="Zinc finger, RanBP2-type"/>
    <property type="match status" value="1"/>
</dbReference>
<feature type="compositionally biased region" description="Polar residues" evidence="14">
    <location>
        <begin position="180"/>
        <end position="189"/>
    </location>
</feature>
<reference evidence="18" key="3">
    <citation type="submission" date="2015-06" db="UniProtKB">
        <authorList>
            <consortium name="EnsemblMetazoa"/>
        </authorList>
    </citation>
    <scope>IDENTIFICATION</scope>
</reference>
<keyword evidence="6" id="KW-0479">Metal-binding</keyword>
<dbReference type="Proteomes" id="UP000014760">
    <property type="component" value="Unassembled WGS sequence"/>
</dbReference>
<gene>
    <name evidence="17" type="ORF">CAPTEDRAFT_178164</name>
</gene>
<evidence type="ECO:0000256" key="14">
    <source>
        <dbReference type="SAM" id="MobiDB-lite"/>
    </source>
</evidence>
<feature type="compositionally biased region" description="Polar residues" evidence="14">
    <location>
        <begin position="116"/>
        <end position="129"/>
    </location>
</feature>
<evidence type="ECO:0000256" key="2">
    <source>
        <dbReference type="ARBA" id="ARBA00005865"/>
    </source>
</evidence>
<evidence type="ECO:0000256" key="11">
    <source>
        <dbReference type="ARBA" id="ARBA00022807"/>
    </source>
</evidence>
<dbReference type="Pfam" id="PF00641">
    <property type="entry name" value="Zn_ribbon_RanBP"/>
    <property type="match status" value="1"/>
</dbReference>